<sequence>LLTPISHIPLYLNSPSYVLIATLHHILNHNIFYNMTTIHNMSDVSKIHSLNIPTNKNLDSFQQQLPDASDTVPVIDLSHPDAPKLMNNAFQTWGVFQLVNHGIPVSLLNSIQSFIQDLFDLPTSQKLKIVRSRESIAGFGLVPLSQVYPKRPWGEGFTLIGNPVDHLQKLWPEDCKKYCDLAEEYLKEMKNLCGKVMWLTLGELGITPEDINWAGSDGEFKTSNQALRMNSYPVCPEPDESIGLPPHSDSSVLTVLYQTTKGLQVLIEGKGWVTVEPVKDALVVQVGDMLHILTNGLYSPSVHQAVVNQTHDRMSTAFFFGTPKNTEVSPLKKLVTPTRPLMYPTVTWADYLSKKYELFEETLPSIRLSAPPPGLSNVNDQNQVKVG</sequence>
<reference evidence="5" key="1">
    <citation type="submission" date="2023-03" db="UniProtKB">
        <authorList>
            <consortium name="EnsemblPlants"/>
        </authorList>
    </citation>
    <scope>IDENTIFICATION</scope>
</reference>
<comment type="similarity">
    <text evidence="3">Belongs to the iron/ascorbate-dependent oxidoreductase family.</text>
</comment>
<dbReference type="Gramene" id="MELO3C029255.2.1">
    <property type="protein sequence ID" value="MELO3C029255.2.1"/>
    <property type="gene ID" value="MELO3C029255.2"/>
</dbReference>
<protein>
    <recommendedName>
        <fullName evidence="4">Fe2OG dioxygenase domain-containing protein</fullName>
    </recommendedName>
</protein>
<accession>A0A9I9E624</accession>
<dbReference type="InterPro" id="IPR050231">
    <property type="entry name" value="Iron_ascorbate_oxido_reductase"/>
</dbReference>
<evidence type="ECO:0000256" key="2">
    <source>
        <dbReference type="ARBA" id="ARBA00023004"/>
    </source>
</evidence>
<dbReference type="EnsemblPlants" id="MELO3C029255.2.1">
    <property type="protein sequence ID" value="MELO3C029255.2.1"/>
    <property type="gene ID" value="MELO3C029255.2"/>
</dbReference>
<dbReference type="GO" id="GO:0046872">
    <property type="term" value="F:metal ion binding"/>
    <property type="evidence" value="ECO:0007669"/>
    <property type="project" value="UniProtKB-KW"/>
</dbReference>
<dbReference type="InterPro" id="IPR044861">
    <property type="entry name" value="IPNS-like_FE2OG_OXY"/>
</dbReference>
<dbReference type="SUPFAM" id="SSF51197">
    <property type="entry name" value="Clavaminate synthase-like"/>
    <property type="match status" value="1"/>
</dbReference>
<dbReference type="InterPro" id="IPR005123">
    <property type="entry name" value="Oxoglu/Fe-dep_dioxygenase_dom"/>
</dbReference>
<dbReference type="InterPro" id="IPR027443">
    <property type="entry name" value="IPNS-like_sf"/>
</dbReference>
<organism evidence="5">
    <name type="scientific">Cucumis melo</name>
    <name type="common">Muskmelon</name>
    <dbReference type="NCBI Taxonomy" id="3656"/>
    <lineage>
        <taxon>Eukaryota</taxon>
        <taxon>Viridiplantae</taxon>
        <taxon>Streptophyta</taxon>
        <taxon>Embryophyta</taxon>
        <taxon>Tracheophyta</taxon>
        <taxon>Spermatophyta</taxon>
        <taxon>Magnoliopsida</taxon>
        <taxon>eudicotyledons</taxon>
        <taxon>Gunneridae</taxon>
        <taxon>Pentapetalae</taxon>
        <taxon>rosids</taxon>
        <taxon>fabids</taxon>
        <taxon>Cucurbitales</taxon>
        <taxon>Cucurbitaceae</taxon>
        <taxon>Benincaseae</taxon>
        <taxon>Cucumis</taxon>
    </lineage>
</organism>
<keyword evidence="2 3" id="KW-0408">Iron</keyword>
<evidence type="ECO:0000256" key="1">
    <source>
        <dbReference type="ARBA" id="ARBA00022723"/>
    </source>
</evidence>
<proteinExistence type="inferred from homology"/>
<evidence type="ECO:0000256" key="3">
    <source>
        <dbReference type="RuleBase" id="RU003682"/>
    </source>
</evidence>
<dbReference type="GO" id="GO:0016491">
    <property type="term" value="F:oxidoreductase activity"/>
    <property type="evidence" value="ECO:0007669"/>
    <property type="project" value="UniProtKB-KW"/>
</dbReference>
<name>A0A9I9E624_CUCME</name>
<dbReference type="Pfam" id="PF03171">
    <property type="entry name" value="2OG-FeII_Oxy"/>
    <property type="match status" value="1"/>
</dbReference>
<dbReference type="PANTHER" id="PTHR47990">
    <property type="entry name" value="2-OXOGLUTARATE (2OG) AND FE(II)-DEPENDENT OXYGENASE SUPERFAMILY PROTEIN-RELATED"/>
    <property type="match status" value="1"/>
</dbReference>
<feature type="domain" description="Fe2OG dioxygenase" evidence="4">
    <location>
        <begin position="222"/>
        <end position="322"/>
    </location>
</feature>
<keyword evidence="3" id="KW-0560">Oxidoreductase</keyword>
<evidence type="ECO:0000259" key="4">
    <source>
        <dbReference type="PROSITE" id="PS51471"/>
    </source>
</evidence>
<keyword evidence="1 3" id="KW-0479">Metal-binding</keyword>
<dbReference type="Gene3D" id="2.60.120.330">
    <property type="entry name" value="B-lactam Antibiotic, Isopenicillin N Synthase, Chain"/>
    <property type="match status" value="1"/>
</dbReference>
<dbReference type="PROSITE" id="PS51471">
    <property type="entry name" value="FE2OG_OXY"/>
    <property type="match status" value="1"/>
</dbReference>
<dbReference type="AlphaFoldDB" id="A0A9I9E624"/>
<evidence type="ECO:0000313" key="5">
    <source>
        <dbReference type="EnsemblPlants" id="MELO3C029255.2.1"/>
    </source>
</evidence>
<dbReference type="InterPro" id="IPR026992">
    <property type="entry name" value="DIOX_N"/>
</dbReference>
<dbReference type="Pfam" id="PF14226">
    <property type="entry name" value="DIOX_N"/>
    <property type="match status" value="1"/>
</dbReference>